<evidence type="ECO:0000313" key="1">
    <source>
        <dbReference type="EMBL" id="CAI3947685.1"/>
    </source>
</evidence>
<proteinExistence type="predicted"/>
<dbReference type="Pfam" id="PF20383">
    <property type="entry name" value="DUF6678"/>
    <property type="match status" value="1"/>
</dbReference>
<dbReference type="EMBL" id="CAMXCM010000004">
    <property type="protein sequence ID" value="CAI3947685.1"/>
    <property type="molecule type" value="Genomic_DNA"/>
</dbReference>
<dbReference type="Proteomes" id="UP001154255">
    <property type="component" value="Unassembled WGS sequence"/>
</dbReference>
<evidence type="ECO:0000313" key="2">
    <source>
        <dbReference type="EMBL" id="CAI3948142.1"/>
    </source>
</evidence>
<dbReference type="AlphaFoldDB" id="A0A9W4XI79"/>
<comment type="caution">
    <text evidence="1">The sequence shown here is derived from an EMBL/GenBank/DDBJ whole genome shotgun (WGS) entry which is preliminary data.</text>
</comment>
<protein>
    <submittedName>
        <fullName evidence="1">Uncharacterized protein</fullName>
    </submittedName>
</protein>
<evidence type="ECO:0000313" key="4">
    <source>
        <dbReference type="Proteomes" id="UP001154259"/>
    </source>
</evidence>
<accession>A0A9W4XI79</accession>
<sequence length="199" mass="23457">MPELKRLKIILVNFLIKNNKVKFNTHTEINQMTETFLLGATTLYEEYTMHYTAHREYFKELRENVTALITKKRLFSCMNTTKWLELQTAIHTLLFPPANIVRCVTDAENHPESVNAMAILEEKIPSWFGCWSNYYCEGLPPLFNIEWMKVRPQLEKFRGALIKPEIIDETNEFRAILERLNIPYEETGNIFTIYGYKAP</sequence>
<evidence type="ECO:0000313" key="3">
    <source>
        <dbReference type="Proteomes" id="UP001154255"/>
    </source>
</evidence>
<gene>
    <name evidence="2" type="ORF">R53529_LOCUS1532</name>
    <name evidence="1" type="ORF">R53530_LOCUS1626</name>
</gene>
<keyword evidence="4" id="KW-1185">Reference proteome</keyword>
<dbReference type="InterPro" id="IPR046500">
    <property type="entry name" value="DUF6678"/>
</dbReference>
<dbReference type="EMBL" id="CAMXCS010000003">
    <property type="protein sequence ID" value="CAI3948142.1"/>
    <property type="molecule type" value="Genomic_DNA"/>
</dbReference>
<dbReference type="Proteomes" id="UP001154259">
    <property type="component" value="Unassembled WGS sequence"/>
</dbReference>
<organism evidence="1 3">
    <name type="scientific">Commensalibacter communis</name>
    <dbReference type="NCBI Taxonomy" id="2972786"/>
    <lineage>
        <taxon>Bacteria</taxon>
        <taxon>Pseudomonadati</taxon>
        <taxon>Pseudomonadota</taxon>
        <taxon>Alphaproteobacteria</taxon>
        <taxon>Acetobacterales</taxon>
        <taxon>Acetobacteraceae</taxon>
    </lineage>
</organism>
<name>A0A9W4XI79_9PROT</name>
<reference evidence="1" key="1">
    <citation type="submission" date="2022-10" db="EMBL/GenBank/DDBJ databases">
        <authorList>
            <person name="Botero Cardona J."/>
        </authorList>
    </citation>
    <scope>NUCLEOTIDE SEQUENCE</scope>
    <source>
        <strain evidence="1">LMG 31819</strain>
        <strain evidence="2">R-53529</strain>
    </source>
</reference>